<gene>
    <name evidence="1" type="ORF">O6H91_08G100900</name>
</gene>
<reference evidence="2" key="1">
    <citation type="journal article" date="2024" name="Proc. Natl. Acad. Sci. U.S.A.">
        <title>Extraordinary preservation of gene collinearity over three hundred million years revealed in homosporous lycophytes.</title>
        <authorList>
            <person name="Li C."/>
            <person name="Wickell D."/>
            <person name="Kuo L.Y."/>
            <person name="Chen X."/>
            <person name="Nie B."/>
            <person name="Liao X."/>
            <person name="Peng D."/>
            <person name="Ji J."/>
            <person name="Jenkins J."/>
            <person name="Williams M."/>
            <person name="Shu S."/>
            <person name="Plott C."/>
            <person name="Barry K."/>
            <person name="Rajasekar S."/>
            <person name="Grimwood J."/>
            <person name="Han X."/>
            <person name="Sun S."/>
            <person name="Hou Z."/>
            <person name="He W."/>
            <person name="Dai G."/>
            <person name="Sun C."/>
            <person name="Schmutz J."/>
            <person name="Leebens-Mack J.H."/>
            <person name="Li F.W."/>
            <person name="Wang L."/>
        </authorList>
    </citation>
    <scope>NUCLEOTIDE SEQUENCE [LARGE SCALE GENOMIC DNA]</scope>
    <source>
        <strain evidence="2">cv. PW_Plant_1</strain>
    </source>
</reference>
<evidence type="ECO:0000313" key="2">
    <source>
        <dbReference type="Proteomes" id="UP001162992"/>
    </source>
</evidence>
<protein>
    <submittedName>
        <fullName evidence="1">Uncharacterized protein</fullName>
    </submittedName>
</protein>
<dbReference type="Proteomes" id="UP001162992">
    <property type="component" value="Chromosome 8"/>
</dbReference>
<dbReference type="EMBL" id="CM055099">
    <property type="protein sequence ID" value="KAJ7547723.1"/>
    <property type="molecule type" value="Genomic_DNA"/>
</dbReference>
<sequence length="272" mass="28414">MAEITQGVSSSSLMHCSFSFHPSYPPEAPPFSKDEHNASSGLGRLWNDKRDQQTRRAQGRGEEEAMRKPRGRPPGSKNRPKPPIIITRDKGSGMTPHVLEIPTGYDVGESVAAFARKGQRGLFILTGSGSVSNVALRQPSAVGSTVTFHGCFEILAMSGAFIFQPTAYASAGLTISLAGAQGQVLGGNVVGALVAASPVLVIAASFLGPSYDRLPDVEANDEAKLLAAATTISVSPPDPSSTGLYSIAPSPFGGYQLPPDILAWAAGPRTQL</sequence>
<comment type="caution">
    <text evidence="1">The sequence shown here is derived from an EMBL/GenBank/DDBJ whole genome shotgun (WGS) entry which is preliminary data.</text>
</comment>
<organism evidence="1 2">
    <name type="scientific">Diphasiastrum complanatum</name>
    <name type="common">Issler's clubmoss</name>
    <name type="synonym">Lycopodium complanatum</name>
    <dbReference type="NCBI Taxonomy" id="34168"/>
    <lineage>
        <taxon>Eukaryota</taxon>
        <taxon>Viridiplantae</taxon>
        <taxon>Streptophyta</taxon>
        <taxon>Embryophyta</taxon>
        <taxon>Tracheophyta</taxon>
        <taxon>Lycopodiopsida</taxon>
        <taxon>Lycopodiales</taxon>
        <taxon>Lycopodiaceae</taxon>
        <taxon>Lycopodioideae</taxon>
        <taxon>Diphasiastrum</taxon>
    </lineage>
</organism>
<accession>A0ACC2D072</accession>
<evidence type="ECO:0000313" key="1">
    <source>
        <dbReference type="EMBL" id="KAJ7547723.1"/>
    </source>
</evidence>
<proteinExistence type="predicted"/>
<keyword evidence="2" id="KW-1185">Reference proteome</keyword>
<name>A0ACC2D072_DIPCM</name>